<feature type="compositionally biased region" description="Gly residues" evidence="1">
    <location>
        <begin position="379"/>
        <end position="397"/>
    </location>
</feature>
<feature type="transmembrane region" description="Helical" evidence="2">
    <location>
        <begin position="101"/>
        <end position="125"/>
    </location>
</feature>
<dbReference type="EMBL" id="CDMZ01004171">
    <property type="protein sequence ID" value="CEM48861.1"/>
    <property type="molecule type" value="Genomic_DNA"/>
</dbReference>
<accession>A0A0G4HWL5</accession>
<keyword evidence="2" id="KW-0812">Transmembrane</keyword>
<evidence type="ECO:0000256" key="1">
    <source>
        <dbReference type="SAM" id="MobiDB-lite"/>
    </source>
</evidence>
<evidence type="ECO:0000256" key="2">
    <source>
        <dbReference type="SAM" id="Phobius"/>
    </source>
</evidence>
<feature type="region of interest" description="Disordered" evidence="1">
    <location>
        <begin position="607"/>
        <end position="635"/>
    </location>
</feature>
<feature type="compositionally biased region" description="Basic and acidic residues" evidence="1">
    <location>
        <begin position="672"/>
        <end position="688"/>
    </location>
</feature>
<dbReference type="AlphaFoldDB" id="A0A0G4HWL5"/>
<proteinExistence type="predicted"/>
<feature type="region of interest" description="Disordered" evidence="1">
    <location>
        <begin position="375"/>
        <end position="421"/>
    </location>
</feature>
<feature type="transmembrane region" description="Helical" evidence="2">
    <location>
        <begin position="200"/>
        <end position="221"/>
    </location>
</feature>
<sequence length="879" mass="93125">MLQSLSGPDEATGRATQIWLTLSKLVFLSSHALLFVNVGLKLRGEGFRTFGQAFVITLTGIVVTACFLIVSWFASCRYIRSCVRQSTTRNGDENPSVLTEILPLILISLIAFLWIWIVFTGEFLLADFLDSLERGDVYGLISLSVLGGATAFLLFHAGLVGAYWCPLPFAVMAAAVWGVSSWRLCSTWGIFSSQELCLRVLEKVFILFVAVGFADCGVLLVDGDRAISSTLLKGGGKVEIEGDGQGRAGMSGRSLWHLKGKGDGGGGTASVSLSIAAESGHRGNEIEVLPQLSLPFFVVGGSMLVITILRLAMLSLEARSGWIADREMQYELRRDRLGRGGRIISSASAAAAAGVGGRQAREALLTVRQDLDLGSSGTAAGGAGARGQGGPRGGGGRLPQRPGGDRGGDPGTLGSGGKGERGGVISCTHSLSASSVSGEVLPSSYRDGERGEEVSSRGFARVLSGPFGPAVLRALCMLEGVVGWMAEYTGGGETAEVVGVSERSGVRQGCEGFSGIRQGCVGGSSEGDDLELGVLEPRCSSLKNCDGENRVGKPGSGVGIRMEEETARSPCFSSSSSSSWVLVGGRTGEEGGGSAELKRNMHVGDNLFEKERGGGRPRRALEGEQRRGGGICEGERGRQSYRGTVVSPEKGIGACGDGDGGGVELSAYDQAHTESKHLRAKQERREGDFGMGPRQKHGERELKNLRDSLVESSGSGVCSSASLKMTAKRGYKEKKACLSLSSSLGSLSNSTSPPSVSKTVPSSSSSSGVQLEDRTGKQKEKGRRESNRDPEKCLGHIPKEKTKPKSSRTESKTSSTTTARPPHPQSFSEELHRKKRRKEKDKTKTKRECSIERKPVESLPRTLIEVNSFLDPHTPLCLP</sequence>
<protein>
    <submittedName>
        <fullName evidence="3">Uncharacterized protein</fullName>
    </submittedName>
</protein>
<feature type="region of interest" description="Disordered" evidence="1">
    <location>
        <begin position="672"/>
        <end position="700"/>
    </location>
</feature>
<feature type="compositionally biased region" description="Basic and acidic residues" evidence="1">
    <location>
        <begin position="771"/>
        <end position="811"/>
    </location>
</feature>
<feature type="compositionally biased region" description="Low complexity" evidence="1">
    <location>
        <begin position="743"/>
        <end position="769"/>
    </location>
</feature>
<keyword evidence="2" id="KW-0472">Membrane</keyword>
<gene>
    <name evidence="3" type="ORF">Cvel_9061</name>
</gene>
<reference evidence="3" key="1">
    <citation type="submission" date="2014-11" db="EMBL/GenBank/DDBJ databases">
        <authorList>
            <person name="Otto D Thomas"/>
            <person name="Naeem Raeece"/>
        </authorList>
    </citation>
    <scope>NUCLEOTIDE SEQUENCE</scope>
</reference>
<evidence type="ECO:0000313" key="3">
    <source>
        <dbReference type="EMBL" id="CEM48861.1"/>
    </source>
</evidence>
<keyword evidence="2" id="KW-1133">Transmembrane helix</keyword>
<feature type="transmembrane region" description="Helical" evidence="2">
    <location>
        <begin position="52"/>
        <end position="74"/>
    </location>
</feature>
<feature type="transmembrane region" description="Helical" evidence="2">
    <location>
        <begin position="137"/>
        <end position="155"/>
    </location>
</feature>
<feature type="compositionally biased region" description="Basic and acidic residues" evidence="1">
    <location>
        <begin position="840"/>
        <end position="853"/>
    </location>
</feature>
<dbReference type="VEuPathDB" id="CryptoDB:Cvel_9061"/>
<feature type="region of interest" description="Disordered" evidence="1">
    <location>
        <begin position="743"/>
        <end position="853"/>
    </location>
</feature>
<organism evidence="3">
    <name type="scientific">Chromera velia CCMP2878</name>
    <dbReference type="NCBI Taxonomy" id="1169474"/>
    <lineage>
        <taxon>Eukaryota</taxon>
        <taxon>Sar</taxon>
        <taxon>Alveolata</taxon>
        <taxon>Colpodellida</taxon>
        <taxon>Chromeraceae</taxon>
        <taxon>Chromera</taxon>
    </lineage>
</organism>
<feature type="transmembrane region" description="Helical" evidence="2">
    <location>
        <begin position="292"/>
        <end position="312"/>
    </location>
</feature>
<name>A0A0G4HWL5_9ALVE</name>
<feature type="transmembrane region" description="Helical" evidence="2">
    <location>
        <begin position="161"/>
        <end position="179"/>
    </location>
</feature>